<dbReference type="PANTHER" id="PTHR46888">
    <property type="entry name" value="ZINC KNUCKLE DOMAINCONTAINING PROTEIN-RELATED"/>
    <property type="match status" value="1"/>
</dbReference>
<accession>A0A151P9G2</accession>
<gene>
    <name evidence="1" type="ORF">Y1Q_0015060</name>
</gene>
<reference evidence="1 2" key="1">
    <citation type="journal article" date="2012" name="Genome Biol.">
        <title>Sequencing three crocodilian genomes to illuminate the evolution of archosaurs and amniotes.</title>
        <authorList>
            <person name="St John J.A."/>
            <person name="Braun E.L."/>
            <person name="Isberg S.R."/>
            <person name="Miles L.G."/>
            <person name="Chong A.Y."/>
            <person name="Gongora J."/>
            <person name="Dalzell P."/>
            <person name="Moran C."/>
            <person name="Bed'hom B."/>
            <person name="Abzhanov A."/>
            <person name="Burgess S.C."/>
            <person name="Cooksey A.M."/>
            <person name="Castoe T.A."/>
            <person name="Crawford N.G."/>
            <person name="Densmore L.D."/>
            <person name="Drew J.C."/>
            <person name="Edwards S.V."/>
            <person name="Faircloth B.C."/>
            <person name="Fujita M.K."/>
            <person name="Greenwold M.J."/>
            <person name="Hoffmann F.G."/>
            <person name="Howard J.M."/>
            <person name="Iguchi T."/>
            <person name="Janes D.E."/>
            <person name="Khan S.Y."/>
            <person name="Kohno S."/>
            <person name="de Koning A.J."/>
            <person name="Lance S.L."/>
            <person name="McCarthy F.M."/>
            <person name="McCormack J.E."/>
            <person name="Merchant M.E."/>
            <person name="Peterson D.G."/>
            <person name="Pollock D.D."/>
            <person name="Pourmand N."/>
            <person name="Raney B.J."/>
            <person name="Roessler K.A."/>
            <person name="Sanford J.R."/>
            <person name="Sawyer R.H."/>
            <person name="Schmidt C.J."/>
            <person name="Triplett E.W."/>
            <person name="Tuberville T.D."/>
            <person name="Venegas-Anaya M."/>
            <person name="Howard J.T."/>
            <person name="Jarvis E.D."/>
            <person name="Guillette L.J.Jr."/>
            <person name="Glenn T.C."/>
            <person name="Green R.E."/>
            <person name="Ray D.A."/>
        </authorList>
    </citation>
    <scope>NUCLEOTIDE SEQUENCE [LARGE SCALE GENOMIC DNA]</scope>
    <source>
        <strain evidence="1">KSC_2009_1</strain>
    </source>
</reference>
<comment type="caution">
    <text evidence="1">The sequence shown here is derived from an EMBL/GenBank/DDBJ whole genome shotgun (WGS) entry which is preliminary data.</text>
</comment>
<dbReference type="Gene3D" id="1.10.4020.10">
    <property type="entry name" value="DNA breaking-rejoining enzymes"/>
    <property type="match status" value="1"/>
</dbReference>
<proteinExistence type="predicted"/>
<evidence type="ECO:0000313" key="2">
    <source>
        <dbReference type="Proteomes" id="UP000050525"/>
    </source>
</evidence>
<protein>
    <submittedName>
        <fullName evidence="1">Uncharacterized protein</fullName>
    </submittedName>
</protein>
<dbReference type="InterPro" id="IPR038269">
    <property type="entry name" value="SCAN_sf"/>
</dbReference>
<keyword evidence="2" id="KW-1185">Reference proteome</keyword>
<evidence type="ECO:0000313" key="1">
    <source>
        <dbReference type="EMBL" id="KYO45385.1"/>
    </source>
</evidence>
<dbReference type="PANTHER" id="PTHR46888:SF1">
    <property type="entry name" value="RIBONUCLEASE H"/>
    <property type="match status" value="1"/>
</dbReference>
<name>A0A151P9G2_ALLMI</name>
<dbReference type="EMBL" id="AKHW03000563">
    <property type="protein sequence ID" value="KYO45385.1"/>
    <property type="molecule type" value="Genomic_DNA"/>
</dbReference>
<sequence length="104" mass="12091">MSIHDDPEVFLESFERAALAARLEKSRWAGQLGILLIGKAQAAYGFMMQDEARDYEKVKKEILYQLDINPETYQQALRARKQREAKEPRALLQRLADLAAKWLR</sequence>
<dbReference type="Proteomes" id="UP000050525">
    <property type="component" value="Unassembled WGS sequence"/>
</dbReference>
<organism evidence="1 2">
    <name type="scientific">Alligator mississippiensis</name>
    <name type="common">American alligator</name>
    <dbReference type="NCBI Taxonomy" id="8496"/>
    <lineage>
        <taxon>Eukaryota</taxon>
        <taxon>Metazoa</taxon>
        <taxon>Chordata</taxon>
        <taxon>Craniata</taxon>
        <taxon>Vertebrata</taxon>
        <taxon>Euteleostomi</taxon>
        <taxon>Archelosauria</taxon>
        <taxon>Archosauria</taxon>
        <taxon>Crocodylia</taxon>
        <taxon>Alligatoridae</taxon>
        <taxon>Alligatorinae</taxon>
        <taxon>Alligator</taxon>
    </lineage>
</organism>
<dbReference type="AlphaFoldDB" id="A0A151P9G2"/>